<comment type="caution">
    <text evidence="8">The sequence shown here is derived from an EMBL/GenBank/DDBJ whole genome shotgun (WGS) entry which is preliminary data.</text>
</comment>
<dbReference type="PANTHER" id="PTHR12677:SF59">
    <property type="entry name" value="GOLGI APPARATUS MEMBRANE PROTEIN TVP38-RELATED"/>
    <property type="match status" value="1"/>
</dbReference>
<feature type="domain" description="VTT" evidence="7">
    <location>
        <begin position="61"/>
        <end position="178"/>
    </location>
</feature>
<feature type="transmembrane region" description="Helical" evidence="6">
    <location>
        <begin position="6"/>
        <end position="26"/>
    </location>
</feature>
<reference evidence="8 9" key="1">
    <citation type="submission" date="2021-06" db="EMBL/GenBank/DDBJ databases">
        <title>Bacillus sp. RD4P76, an endophyte from a halophyte.</title>
        <authorList>
            <person name="Sun J.-Q."/>
        </authorList>
    </citation>
    <scope>NUCLEOTIDE SEQUENCE [LARGE SCALE GENOMIC DNA]</scope>
    <source>
        <strain evidence="8 9">JCM 17098</strain>
    </source>
</reference>
<keyword evidence="2 6" id="KW-1003">Cell membrane</keyword>
<comment type="similarity">
    <text evidence="6">Belongs to the TVP38/TMEM64 family.</text>
</comment>
<organism evidence="8 9">
    <name type="scientific">Evansella alkalicola</name>
    <dbReference type="NCBI Taxonomy" id="745819"/>
    <lineage>
        <taxon>Bacteria</taxon>
        <taxon>Bacillati</taxon>
        <taxon>Bacillota</taxon>
        <taxon>Bacilli</taxon>
        <taxon>Bacillales</taxon>
        <taxon>Bacillaceae</taxon>
        <taxon>Evansella</taxon>
    </lineage>
</organism>
<gene>
    <name evidence="8" type="ORF">KS407_00600</name>
</gene>
<dbReference type="Proteomes" id="UP000790580">
    <property type="component" value="Unassembled WGS sequence"/>
</dbReference>
<feature type="transmembrane region" description="Helical" evidence="6">
    <location>
        <begin position="77"/>
        <end position="97"/>
    </location>
</feature>
<evidence type="ECO:0000256" key="5">
    <source>
        <dbReference type="ARBA" id="ARBA00023136"/>
    </source>
</evidence>
<name>A0ABS6JN02_9BACI</name>
<comment type="subcellular location">
    <subcellularLocation>
        <location evidence="1 6">Cell membrane</location>
        <topology evidence="1 6">Multi-pass membrane protein</topology>
    </subcellularLocation>
</comment>
<evidence type="ECO:0000313" key="9">
    <source>
        <dbReference type="Proteomes" id="UP000790580"/>
    </source>
</evidence>
<evidence type="ECO:0000259" key="7">
    <source>
        <dbReference type="Pfam" id="PF09335"/>
    </source>
</evidence>
<keyword evidence="4 6" id="KW-1133">Transmembrane helix</keyword>
<dbReference type="EMBL" id="JAHQCR010000007">
    <property type="protein sequence ID" value="MBU9719936.1"/>
    <property type="molecule type" value="Genomic_DNA"/>
</dbReference>
<dbReference type="InterPro" id="IPR015414">
    <property type="entry name" value="TMEM64"/>
</dbReference>
<sequence length="224" mass="25142">MNKKMILQISLILTILATIFCSSYIFSEVTPSDIQSKLLSFNRLSPIILVSLFIIRPFIFFPASILAVAAGLTFGPIYGSLIAYFGSLCGASLSFIVGRKLKGNFKISRWSGDRVEKLQKKIEEDGFYLVFIMRILPVINFDFVSYVSGLSKVRFKQYILGTIVGIIPGTITLNLIGASLVTMNWKLILLTSLLLLTTFTISILVRKRLFQKNLLLQFFFGSKN</sequence>
<feature type="transmembrane region" description="Helical" evidence="6">
    <location>
        <begin position="187"/>
        <end position="205"/>
    </location>
</feature>
<evidence type="ECO:0000256" key="6">
    <source>
        <dbReference type="RuleBase" id="RU366058"/>
    </source>
</evidence>
<dbReference type="InterPro" id="IPR032816">
    <property type="entry name" value="VTT_dom"/>
</dbReference>
<dbReference type="RefSeq" id="WP_088075229.1">
    <property type="nucleotide sequence ID" value="NZ_JAHQCR010000007.1"/>
</dbReference>
<evidence type="ECO:0000256" key="2">
    <source>
        <dbReference type="ARBA" id="ARBA00022475"/>
    </source>
</evidence>
<keyword evidence="5 6" id="KW-0472">Membrane</keyword>
<protein>
    <recommendedName>
        <fullName evidence="6">TVP38/TMEM64 family membrane protein</fullName>
    </recommendedName>
</protein>
<evidence type="ECO:0000256" key="4">
    <source>
        <dbReference type="ARBA" id="ARBA00022989"/>
    </source>
</evidence>
<proteinExistence type="inferred from homology"/>
<keyword evidence="3 6" id="KW-0812">Transmembrane</keyword>
<dbReference type="PANTHER" id="PTHR12677">
    <property type="entry name" value="GOLGI APPARATUS MEMBRANE PROTEIN TVP38-RELATED"/>
    <property type="match status" value="1"/>
</dbReference>
<feature type="transmembrane region" description="Helical" evidence="6">
    <location>
        <begin position="47"/>
        <end position="71"/>
    </location>
</feature>
<keyword evidence="9" id="KW-1185">Reference proteome</keyword>
<evidence type="ECO:0000313" key="8">
    <source>
        <dbReference type="EMBL" id="MBU9719936.1"/>
    </source>
</evidence>
<evidence type="ECO:0000256" key="1">
    <source>
        <dbReference type="ARBA" id="ARBA00004651"/>
    </source>
</evidence>
<evidence type="ECO:0000256" key="3">
    <source>
        <dbReference type="ARBA" id="ARBA00022692"/>
    </source>
</evidence>
<dbReference type="Pfam" id="PF09335">
    <property type="entry name" value="VTT_dom"/>
    <property type="match status" value="1"/>
</dbReference>
<accession>A0ABS6JN02</accession>
<feature type="transmembrane region" description="Helical" evidence="6">
    <location>
        <begin position="158"/>
        <end position="181"/>
    </location>
</feature>